<dbReference type="Proteomes" id="UP001150581">
    <property type="component" value="Unassembled WGS sequence"/>
</dbReference>
<dbReference type="EC" id="3.1.3.4" evidence="1"/>
<keyword evidence="1" id="KW-0378">Hydrolase</keyword>
<accession>A0ACC1IV12</accession>
<comment type="caution">
    <text evidence="1">The sequence shown here is derived from an EMBL/GenBank/DDBJ whole genome shotgun (WGS) entry which is preliminary data.</text>
</comment>
<reference evidence="1" key="1">
    <citation type="submission" date="2022-07" db="EMBL/GenBank/DDBJ databases">
        <title>Phylogenomic reconstructions and comparative analyses of Kickxellomycotina fungi.</title>
        <authorList>
            <person name="Reynolds N.K."/>
            <person name="Stajich J.E."/>
            <person name="Barry K."/>
            <person name="Grigoriev I.V."/>
            <person name="Crous P."/>
            <person name="Smith M.E."/>
        </authorList>
    </citation>
    <scope>NUCLEOTIDE SEQUENCE</scope>
    <source>
        <strain evidence="1">Benny 63K</strain>
    </source>
</reference>
<evidence type="ECO:0000313" key="1">
    <source>
        <dbReference type="EMBL" id="KAJ1901380.1"/>
    </source>
</evidence>
<organism evidence="1 2">
    <name type="scientific">Kickxella alabastrina</name>
    <dbReference type="NCBI Taxonomy" id="61397"/>
    <lineage>
        <taxon>Eukaryota</taxon>
        <taxon>Fungi</taxon>
        <taxon>Fungi incertae sedis</taxon>
        <taxon>Zoopagomycota</taxon>
        <taxon>Kickxellomycotina</taxon>
        <taxon>Kickxellomycetes</taxon>
        <taxon>Kickxellales</taxon>
        <taxon>Kickxellaceae</taxon>
        <taxon>Kickxella</taxon>
    </lineage>
</organism>
<protein>
    <submittedName>
        <fullName evidence="1">Lipin Ned1</fullName>
        <ecNumber evidence="1">3.1.3.4</ecNumber>
    </submittedName>
</protein>
<sequence length="1395" mass="147659">MQYVGKVFSTVSQLYKELNPATLSGAIDVVVVEDKDGNFSCSPFHVRFGKLQLLRPSDKAVQVIVNDKPAEFYMKVGDSGEGFFVLETESDVPSQFVTSPVASPSLSYRIGDDPDFLDLGANNAADQLNKDGYVSAPSAHGSESDPESEPEDSSNANANNSSSSSDDVMVTTRSWISNPDTDRAHSDNESNIGPHKHWNQHKPLMQGQPDASAVAFHDDMALPIGSNRPSERILHQLDLSSPAAMGGRRSSDRQIFASRLRSQSNNTNADARTLSLLSNNAGASAGTGAGSLVGGRVARYKRRTMSAVSDSAFELDAFPKLASSGSVGAGAGDLSFPMSRSGNGGSGGRRDDDSSSDRAGSGGLHSEWDWGVKITPTPHTGEATAEPLLAVSDSNDINGVDDKTAADVRQPDASEKPNKHALDVSALLEVAVARGSASSSPVLEISLCGIEALQVAVDATYQQRIFDGACVQAQTFEADPIGIITNPSLVFRQANGEYVQGEALVIALVSQLAFGLPLDRCLQYQQSSVAGGSTSAAAVITLPGLAQQSSQLRVSGVLSLEPAAINAASASAERIVAEIDSSSLNIGDELAASSATAAAAATSAASSAVSAASKPEGRRWWRWGQRTASTAQPDADSAAGSVAKTLAAEADPADAVAIRMPLQPVEANDPYSTHDGMSSADEAGGAYMSDDGALVHPVARQRSQQHSLHYAKTLRMTSEQLKSLGLRQGANDIKFLVPSNKAYCEAKLYLYRYDTQIVISDIDGTITKSDALGHLFNMVGKDWTHQGVAKLYTDIANNGYEILYLTSRAIGQADGTRYFLNNVKQGQFKLPGGPLLLSPDRLFTSFHREVIMRRPQEFKMACLRDIKNLFGDQSPFYAGFGNRITDAMSYRSVNVPVSRICTIDTYGEIKLDLLPGYKSSYVKINDLVDMMFPALSSKLDPKYNDWEYWKPNMPEIDDELAEIDAMLALEANAAANKSKPGVNTKGTVPAAMATASSLPNAARRISISSPSYMFPRTSRAQSSIGSPAQNQKSPLSHLGGHRHHQQDLALGTPALSDTAVRQRADSWASSTQTALPPNVSDSSRADAKSAAAAADALHVEAAPAAAAGDADTTNGNNSNISGGHLNLLKKASSALSPFNLVRGSSPPPPPPPPPPSSLPSAIASTPSGSDLRRVADGECTSVSDKGDDNTPKALSPPASASCSEAGFVSDSSSFAYADDPIRHSNVAKNPQTTNVASFNFAKPSVWSPKPGSKSNMKLDGDASDNNNGDEGDDSLEDDPALVAAAARLVPHISARRINGGTGFDDANATHNATTKHSSRASVRSNSMSTDGGYNDYSDEDDVDTDIDNDQDEDDDEDEDGNGDNDEDDNDDIDEDDIIDQDTLDIMHDMEQVQHL</sequence>
<dbReference type="EMBL" id="JANBPG010000030">
    <property type="protein sequence ID" value="KAJ1901380.1"/>
    <property type="molecule type" value="Genomic_DNA"/>
</dbReference>
<proteinExistence type="predicted"/>
<keyword evidence="2" id="KW-1185">Reference proteome</keyword>
<gene>
    <name evidence="1" type="primary">ned1</name>
    <name evidence="1" type="ORF">LPJ66_000841</name>
</gene>
<evidence type="ECO:0000313" key="2">
    <source>
        <dbReference type="Proteomes" id="UP001150581"/>
    </source>
</evidence>
<name>A0ACC1IV12_9FUNG</name>